<keyword evidence="4 5" id="KW-0234">DNA repair</keyword>
<evidence type="ECO:0000256" key="1">
    <source>
        <dbReference type="ARBA" id="ARBA00008184"/>
    </source>
</evidence>
<evidence type="ECO:0000256" key="4">
    <source>
        <dbReference type="ARBA" id="ARBA00023204"/>
    </source>
</evidence>
<name>A0A409YI16_9AGAR</name>
<protein>
    <recommendedName>
        <fullName evidence="5">Uracil-DNA glycosylase</fullName>
        <shortName evidence="5">UDG</shortName>
        <ecNumber evidence="5">3.2.2.27</ecNumber>
    </recommendedName>
</protein>
<dbReference type="CDD" id="cd10027">
    <property type="entry name" value="UDG-F1-like"/>
    <property type="match status" value="1"/>
</dbReference>
<dbReference type="InterPro" id="IPR002043">
    <property type="entry name" value="UDG_fam1"/>
</dbReference>
<dbReference type="NCBIfam" id="NF003592">
    <property type="entry name" value="PRK05254.1-5"/>
    <property type="match status" value="1"/>
</dbReference>
<comment type="function">
    <text evidence="5">Excises uracil residues from the DNA which can arise as a result of misincorporation of dUMP residues by DNA polymerase or due to deamination of cytosine.</text>
</comment>
<dbReference type="InterPro" id="IPR018085">
    <property type="entry name" value="Ura-DNA_Glyclase_AS"/>
</dbReference>
<comment type="caution">
    <text evidence="9">The sequence shown here is derived from an EMBL/GenBank/DDBJ whole genome shotgun (WGS) entry which is preliminary data.</text>
</comment>
<evidence type="ECO:0000256" key="2">
    <source>
        <dbReference type="ARBA" id="ARBA00022763"/>
    </source>
</evidence>
<evidence type="ECO:0000256" key="7">
    <source>
        <dbReference type="SAM" id="MobiDB-lite"/>
    </source>
</evidence>
<dbReference type="PROSITE" id="PS00130">
    <property type="entry name" value="U_DNA_GLYCOSYLASE"/>
    <property type="match status" value="1"/>
</dbReference>
<dbReference type="PANTHER" id="PTHR11264">
    <property type="entry name" value="URACIL-DNA GLYCOSYLASE"/>
    <property type="match status" value="1"/>
</dbReference>
<evidence type="ECO:0000313" key="9">
    <source>
        <dbReference type="EMBL" id="PPR02630.1"/>
    </source>
</evidence>
<dbReference type="GO" id="GO:0005739">
    <property type="term" value="C:mitochondrion"/>
    <property type="evidence" value="ECO:0007669"/>
    <property type="project" value="UniProtKB-SubCell"/>
</dbReference>
<reference evidence="9 10" key="1">
    <citation type="journal article" date="2018" name="Evol. Lett.">
        <title>Horizontal gene cluster transfer increased hallucinogenic mushroom diversity.</title>
        <authorList>
            <person name="Reynolds H.T."/>
            <person name="Vijayakumar V."/>
            <person name="Gluck-Thaler E."/>
            <person name="Korotkin H.B."/>
            <person name="Matheny P.B."/>
            <person name="Slot J.C."/>
        </authorList>
    </citation>
    <scope>NUCLEOTIDE SEQUENCE [LARGE SCALE GENOMIC DNA]</scope>
    <source>
        <strain evidence="9 10">2629</strain>
    </source>
</reference>
<dbReference type="OrthoDB" id="10031947at2759"/>
<feature type="region of interest" description="Disordered" evidence="7">
    <location>
        <begin position="1"/>
        <end position="47"/>
    </location>
</feature>
<dbReference type="Gene3D" id="3.40.470.10">
    <property type="entry name" value="Uracil-DNA glycosylase-like domain"/>
    <property type="match status" value="1"/>
</dbReference>
<accession>A0A409YI16</accession>
<keyword evidence="2 5" id="KW-0227">DNA damage</keyword>
<dbReference type="SMART" id="SM00987">
    <property type="entry name" value="UreE_C"/>
    <property type="match status" value="1"/>
</dbReference>
<dbReference type="InterPro" id="IPR005122">
    <property type="entry name" value="Uracil-DNA_glycosylase-like"/>
</dbReference>
<feature type="compositionally biased region" description="Polar residues" evidence="7">
    <location>
        <begin position="1"/>
        <end position="16"/>
    </location>
</feature>
<proteinExistence type="inferred from homology"/>
<evidence type="ECO:0000256" key="3">
    <source>
        <dbReference type="ARBA" id="ARBA00022801"/>
    </source>
</evidence>
<organism evidence="9 10">
    <name type="scientific">Panaeolus cyanescens</name>
    <dbReference type="NCBI Taxonomy" id="181874"/>
    <lineage>
        <taxon>Eukaryota</taxon>
        <taxon>Fungi</taxon>
        <taxon>Dikarya</taxon>
        <taxon>Basidiomycota</taxon>
        <taxon>Agaricomycotina</taxon>
        <taxon>Agaricomycetes</taxon>
        <taxon>Agaricomycetidae</taxon>
        <taxon>Agaricales</taxon>
        <taxon>Agaricineae</taxon>
        <taxon>Galeropsidaceae</taxon>
        <taxon>Panaeolus</taxon>
    </lineage>
</organism>
<dbReference type="EMBL" id="NHTK01001158">
    <property type="protein sequence ID" value="PPR02630.1"/>
    <property type="molecule type" value="Genomic_DNA"/>
</dbReference>
<dbReference type="HAMAP" id="MF_00148">
    <property type="entry name" value="UDG"/>
    <property type="match status" value="1"/>
</dbReference>
<dbReference type="PANTHER" id="PTHR11264:SF0">
    <property type="entry name" value="URACIL-DNA GLYCOSYLASE"/>
    <property type="match status" value="1"/>
</dbReference>
<dbReference type="Pfam" id="PF03167">
    <property type="entry name" value="UDG"/>
    <property type="match status" value="1"/>
</dbReference>
<dbReference type="InParanoid" id="A0A409YI16"/>
<dbReference type="Proteomes" id="UP000284842">
    <property type="component" value="Unassembled WGS sequence"/>
</dbReference>
<dbReference type="EC" id="3.2.2.27" evidence="5"/>
<keyword evidence="3 5" id="KW-0378">Hydrolase</keyword>
<dbReference type="InterPro" id="IPR036895">
    <property type="entry name" value="Uracil-DNA_glycosylase-like_sf"/>
</dbReference>
<sequence>MSDNQPLSNVEDLNTSESRKRQRQTDANSAGNDVEEKNASSAVEPQAKRHKTIDTLFFGAKKPSGAVATGASSSSILPKLNAIPFSMVSYVNSMSDEEKSLLKLECEVMGKSWLKVLKDEIRKPYFLTLKRFLLKQGVHSTEDTPPNVKVYPPPKWIYSWSQTPLGKVRVVILGQDPYHGPGQAHGLCFSVMKGVTTPPSLKNGHSEFLLEAQRLKCHYLQIFAEIKAEYPEFKIPNHGNLSAWAEAGVLLLNSALTVEAGRPNSHAEKGWEKFTDSVIDIVDKYGGANLPSGANREATGFGRGVVFMAWGVHAGKRVARMSKTKHLILKSAHPSPHSFEKGFSGNGHFKKANEWLETKYGADARVDWCSLD</sequence>
<keyword evidence="5" id="KW-0496">Mitochondrion</keyword>
<evidence type="ECO:0000256" key="6">
    <source>
        <dbReference type="PROSITE-ProRule" id="PRU10072"/>
    </source>
</evidence>
<dbReference type="GO" id="GO:0005634">
    <property type="term" value="C:nucleus"/>
    <property type="evidence" value="ECO:0007669"/>
    <property type="project" value="UniProtKB-SubCell"/>
</dbReference>
<dbReference type="GO" id="GO:0004844">
    <property type="term" value="F:uracil DNA N-glycosylase activity"/>
    <property type="evidence" value="ECO:0007669"/>
    <property type="project" value="UniProtKB-UniRule"/>
</dbReference>
<feature type="active site" description="Proton acceptor" evidence="5 6">
    <location>
        <position position="176"/>
    </location>
</feature>
<dbReference type="GO" id="GO:0097510">
    <property type="term" value="P:base-excision repair, AP site formation via deaminated base removal"/>
    <property type="evidence" value="ECO:0007669"/>
    <property type="project" value="TreeGrafter"/>
</dbReference>
<dbReference type="SUPFAM" id="SSF52141">
    <property type="entry name" value="Uracil-DNA glycosylase-like"/>
    <property type="match status" value="1"/>
</dbReference>
<keyword evidence="10" id="KW-1185">Reference proteome</keyword>
<comment type="similarity">
    <text evidence="1 5">Belongs to the uracil-DNA glycosylase (UDG) superfamily. UNG family.</text>
</comment>
<comment type="catalytic activity">
    <reaction evidence="5">
        <text>Hydrolyzes single-stranded DNA or mismatched double-stranded DNA and polynucleotides, releasing free uracil.</text>
        <dbReference type="EC" id="3.2.2.27"/>
    </reaction>
</comment>
<evidence type="ECO:0000256" key="5">
    <source>
        <dbReference type="HAMAP-Rule" id="MF_03166"/>
    </source>
</evidence>
<keyword evidence="5" id="KW-0539">Nucleus</keyword>
<dbReference type="SMART" id="SM00986">
    <property type="entry name" value="UDG"/>
    <property type="match status" value="1"/>
</dbReference>
<comment type="subcellular location">
    <subcellularLocation>
        <location evidence="5">Mitochondrion</location>
    </subcellularLocation>
    <subcellularLocation>
        <location evidence="5">Nucleus</location>
    </subcellularLocation>
</comment>
<evidence type="ECO:0000259" key="8">
    <source>
        <dbReference type="SMART" id="SM00986"/>
    </source>
</evidence>
<dbReference type="AlphaFoldDB" id="A0A409YI16"/>
<feature type="domain" description="Uracil-DNA glycosylase-like" evidence="8">
    <location>
        <begin position="161"/>
        <end position="356"/>
    </location>
</feature>
<dbReference type="STRING" id="181874.A0A409YI16"/>
<evidence type="ECO:0000313" key="10">
    <source>
        <dbReference type="Proteomes" id="UP000284842"/>
    </source>
</evidence>
<gene>
    <name evidence="5" type="primary">UNG1</name>
    <name evidence="9" type="ORF">CVT24_002201</name>
</gene>